<protein>
    <submittedName>
        <fullName evidence="4">PAP2 superfamily protein</fullName>
    </submittedName>
</protein>
<feature type="domain" description="Phosphatidic acid phosphatase type 2/haloperoxidase" evidence="2">
    <location>
        <begin position="93"/>
        <end position="210"/>
    </location>
</feature>
<evidence type="ECO:0000313" key="4">
    <source>
        <dbReference type="EMBL" id="RLJ23392.1"/>
    </source>
</evidence>
<feature type="transmembrane region" description="Helical" evidence="1">
    <location>
        <begin position="67"/>
        <end position="86"/>
    </location>
</feature>
<keyword evidence="1" id="KW-0812">Transmembrane</keyword>
<feature type="transmembrane region" description="Helical" evidence="1">
    <location>
        <begin position="226"/>
        <end position="247"/>
    </location>
</feature>
<reference evidence="3 5" key="1">
    <citation type="submission" date="2017-12" db="EMBL/GenBank/DDBJ databases">
        <title>Genomic Encyclopedia of Type Strains, Phase III (KMG-III): the genomes of soil and plant-associated and newly described type strains.</title>
        <authorList>
            <person name="Whitman W."/>
        </authorList>
    </citation>
    <scope>NUCLEOTIDE SEQUENCE [LARGE SCALE GENOMIC DNA]</scope>
    <source>
        <strain evidence="3 5">IP-10</strain>
    </source>
</reference>
<dbReference type="AlphaFoldDB" id="A0A497TZR4"/>
<keyword evidence="1" id="KW-1133">Transmembrane helix</keyword>
<dbReference type="PANTHER" id="PTHR14969">
    <property type="entry name" value="SPHINGOSINE-1-PHOSPHATE PHOSPHOHYDROLASE"/>
    <property type="match status" value="1"/>
</dbReference>
<keyword evidence="5" id="KW-1185">Reference proteome</keyword>
<dbReference type="Proteomes" id="UP000275027">
    <property type="component" value="Unassembled WGS sequence"/>
</dbReference>
<name>A0A497TZR4_9FLAO</name>
<feature type="transmembrane region" description="Helical" evidence="1">
    <location>
        <begin position="141"/>
        <end position="158"/>
    </location>
</feature>
<evidence type="ECO:0000259" key="2">
    <source>
        <dbReference type="SMART" id="SM00014"/>
    </source>
</evidence>
<feature type="transmembrane region" description="Helical" evidence="1">
    <location>
        <begin position="253"/>
        <end position="273"/>
    </location>
</feature>
<feature type="transmembrane region" description="Helical" evidence="1">
    <location>
        <begin position="12"/>
        <end position="33"/>
    </location>
</feature>
<dbReference type="SMART" id="SM00014">
    <property type="entry name" value="acidPPc"/>
    <property type="match status" value="1"/>
</dbReference>
<dbReference type="EMBL" id="PJND01000011">
    <property type="protein sequence ID" value="PKW20112.1"/>
    <property type="molecule type" value="Genomic_DNA"/>
</dbReference>
<dbReference type="CDD" id="cd01610">
    <property type="entry name" value="PAP2_like"/>
    <property type="match status" value="1"/>
</dbReference>
<dbReference type="Proteomes" id="UP000233767">
    <property type="component" value="Unassembled WGS sequence"/>
</dbReference>
<sequence>MNAKVIDNYSRLKIPVFLLPFFLLILIVLFLYAQNALCINEYAEIQKNSFLFINRKLAPYPNLLHNFTQFGDALVFLSLLGLFVLYAPKMWEALLSGSLVSLVFCSLLKNIFAVPRPAAVFDNEGFSIIGKRLSGCTSLPSGHSITVFTVLTVLMFALMPKRLWYKMGWIFFLILIGFGLAFTRVGVGAHYPIDVIVGSIVGYICGLLGIFISRKYKILSWIGNKKYYHVILLLFLVSAILLITKIINENLIVFYLAFLSLVVSLYKIFTVYVKDKK</sequence>
<comment type="caution">
    <text evidence="4">The sequence shown here is derived from an EMBL/GenBank/DDBJ whole genome shotgun (WGS) entry which is preliminary data.</text>
</comment>
<dbReference type="InterPro" id="IPR000326">
    <property type="entry name" value="PAP2/HPO"/>
</dbReference>
<gene>
    <name evidence="3" type="ORF">B0G92_3192</name>
    <name evidence="4" type="ORF">CLV50_3207</name>
</gene>
<feature type="transmembrane region" description="Helical" evidence="1">
    <location>
        <begin position="170"/>
        <end position="189"/>
    </location>
</feature>
<organism evidence="4 6">
    <name type="scientific">Flavobacterium lindanitolerans</name>
    <dbReference type="NCBI Taxonomy" id="428988"/>
    <lineage>
        <taxon>Bacteria</taxon>
        <taxon>Pseudomonadati</taxon>
        <taxon>Bacteroidota</taxon>
        <taxon>Flavobacteriia</taxon>
        <taxon>Flavobacteriales</taxon>
        <taxon>Flavobacteriaceae</taxon>
        <taxon>Flavobacterium</taxon>
    </lineage>
</organism>
<evidence type="ECO:0000256" key="1">
    <source>
        <dbReference type="SAM" id="Phobius"/>
    </source>
</evidence>
<dbReference type="Pfam" id="PF01569">
    <property type="entry name" value="PAP2"/>
    <property type="match status" value="1"/>
</dbReference>
<dbReference type="InterPro" id="IPR036938">
    <property type="entry name" value="PAP2/HPO_sf"/>
</dbReference>
<dbReference type="RefSeq" id="WP_101472940.1">
    <property type="nucleotide sequence ID" value="NZ_PJND01000011.1"/>
</dbReference>
<keyword evidence="1" id="KW-0472">Membrane</keyword>
<evidence type="ECO:0000313" key="5">
    <source>
        <dbReference type="Proteomes" id="UP000233767"/>
    </source>
</evidence>
<dbReference type="Gene3D" id="1.20.144.10">
    <property type="entry name" value="Phosphatidic acid phosphatase type 2/haloperoxidase"/>
    <property type="match status" value="1"/>
</dbReference>
<dbReference type="PANTHER" id="PTHR14969:SF13">
    <property type="entry name" value="AT30094P"/>
    <property type="match status" value="1"/>
</dbReference>
<proteinExistence type="predicted"/>
<dbReference type="EMBL" id="RCCB01000015">
    <property type="protein sequence ID" value="RLJ23392.1"/>
    <property type="molecule type" value="Genomic_DNA"/>
</dbReference>
<feature type="transmembrane region" description="Helical" evidence="1">
    <location>
        <begin position="93"/>
        <end position="112"/>
    </location>
</feature>
<reference evidence="4 6" key="2">
    <citation type="submission" date="2018-10" db="EMBL/GenBank/DDBJ databases">
        <title>Genomic Encyclopedia of Archaeal and Bacterial Type Strains, Phase II (KMG-II): from individual species to whole genera.</title>
        <authorList>
            <person name="Goeker M."/>
        </authorList>
    </citation>
    <scope>NUCLEOTIDE SEQUENCE [LARGE SCALE GENOMIC DNA]</scope>
    <source>
        <strain evidence="4 6">DSM 21886</strain>
    </source>
</reference>
<dbReference type="SUPFAM" id="SSF48317">
    <property type="entry name" value="Acid phosphatase/Vanadium-dependent haloperoxidase"/>
    <property type="match status" value="1"/>
</dbReference>
<evidence type="ECO:0000313" key="6">
    <source>
        <dbReference type="Proteomes" id="UP000275027"/>
    </source>
</evidence>
<accession>A0A497TZR4</accession>
<evidence type="ECO:0000313" key="3">
    <source>
        <dbReference type="EMBL" id="PKW20112.1"/>
    </source>
</evidence>
<feature type="transmembrane region" description="Helical" evidence="1">
    <location>
        <begin position="195"/>
        <end position="214"/>
    </location>
</feature>